<feature type="domain" description="FtsH ternary system vWA" evidence="1">
    <location>
        <begin position="10"/>
        <end position="235"/>
    </location>
</feature>
<dbReference type="InterPro" id="IPR045479">
    <property type="entry name" value="ivWA-helical_N"/>
</dbReference>
<dbReference type="KEGG" id="tim:GMBLW1_21500"/>
<evidence type="ECO:0000259" key="2">
    <source>
        <dbReference type="Pfam" id="PF19997"/>
    </source>
</evidence>
<dbReference type="Pfam" id="PF19996">
    <property type="entry name" value="ivWA-helical_N"/>
    <property type="match status" value="1"/>
</dbReference>
<dbReference type="RefSeq" id="WP_162657058.1">
    <property type="nucleotide sequence ID" value="NZ_LR593887.1"/>
</dbReference>
<proteinExistence type="predicted"/>
<evidence type="ECO:0000313" key="4">
    <source>
        <dbReference type="Proteomes" id="UP000464378"/>
    </source>
</evidence>
<dbReference type="Pfam" id="PF19997">
    <property type="entry name" value="ivWA"/>
    <property type="match status" value="1"/>
</dbReference>
<dbReference type="EMBL" id="LR593887">
    <property type="protein sequence ID" value="VTR99519.1"/>
    <property type="molecule type" value="Genomic_DNA"/>
</dbReference>
<dbReference type="InterPro" id="IPR045477">
    <property type="entry name" value="ivWA"/>
</dbReference>
<dbReference type="EMBL" id="LR586016">
    <property type="protein sequence ID" value="VIP01810.1"/>
    <property type="molecule type" value="Genomic_DNA"/>
</dbReference>
<keyword evidence="4" id="KW-1185">Reference proteome</keyword>
<accession>A0A6C2YJQ6</accession>
<organism evidence="3">
    <name type="scientific">Tuwongella immobilis</name>
    <dbReference type="NCBI Taxonomy" id="692036"/>
    <lineage>
        <taxon>Bacteria</taxon>
        <taxon>Pseudomonadati</taxon>
        <taxon>Planctomycetota</taxon>
        <taxon>Planctomycetia</taxon>
        <taxon>Gemmatales</taxon>
        <taxon>Gemmataceae</taxon>
        <taxon>Tuwongella</taxon>
    </lineage>
</organism>
<gene>
    <name evidence="3" type="ORF">GMBLW1_21500</name>
</gene>
<evidence type="ECO:0000313" key="3">
    <source>
        <dbReference type="EMBL" id="VIP01810.1"/>
    </source>
</evidence>
<reference evidence="3" key="1">
    <citation type="submission" date="2019-04" db="EMBL/GenBank/DDBJ databases">
        <authorList>
            <consortium name="Science for Life Laboratories"/>
        </authorList>
    </citation>
    <scope>NUCLEOTIDE SEQUENCE</scope>
    <source>
        <strain evidence="3">MBLW1</strain>
    </source>
</reference>
<dbReference type="Proteomes" id="UP000464378">
    <property type="component" value="Chromosome"/>
</dbReference>
<evidence type="ECO:0000259" key="1">
    <source>
        <dbReference type="Pfam" id="PF19996"/>
    </source>
</evidence>
<name>A0A6C2YJQ6_9BACT</name>
<sequence>MSVEEIRDRDEAQLFLIQGLWFHRAVAPSAATVRPTLQWALEIIASGQSLSPTGWIGDIGFIALAMDRDGRGAREGVTVPGWTREIAPRYEDYVLGKFYADWTFERAGDALRRYQGEERERDRAKGLAYIVKQFRERAKLSSVELAPGLIRSLLEEKPEDLLARAWESLQTNGPLPRLKAMYEELIAASRAMAEILGLEDILALEQRTALADLGQYVAHRQVVQMVRRLEESLPRQKLKPLAGRQEVPTRVLDEDTYPVGGFSSISNRGSIESLLHSQLAFMENDDGPDLFDIKYVRDELYYYSRDENQFLRRRRTFLFALLPELTQTRFKDPELPCQRGVMMLATLLAAVEKLTEWLGDDALTFEFLLITESDSASPLAHERELLERLLREQIENGTVVIQTLSRDDLAKHCRNRAARSLCHCLVTSTEPYQLHADLTLVEHLRIRSAYPELAMGDDPVMDLEAEDAPDAWGKALEKLLQIWV</sequence>
<protein>
    <submittedName>
        <fullName evidence="3">Uncharacterized protein</fullName>
    </submittedName>
</protein>
<dbReference type="AlphaFoldDB" id="A0A6C2YJQ6"/>
<dbReference type="InParanoid" id="A0A6C2YJQ6"/>
<feature type="domain" description="FtsH ternary systems vWA" evidence="2">
    <location>
        <begin position="258"/>
        <end position="426"/>
    </location>
</feature>